<feature type="repeat" description="ANK" evidence="12">
    <location>
        <begin position="276"/>
        <end position="308"/>
    </location>
</feature>
<evidence type="ECO:0000256" key="8">
    <source>
        <dbReference type="ARBA" id="ARBA00023065"/>
    </source>
</evidence>
<accession>A0A834HYL1</accession>
<feature type="repeat" description="ANK" evidence="12">
    <location>
        <begin position="309"/>
        <end position="343"/>
    </location>
</feature>
<comment type="subcellular location">
    <subcellularLocation>
        <location evidence="1">Membrane</location>
        <topology evidence="1">Multi-pass membrane protein</topology>
    </subcellularLocation>
</comment>
<feature type="transmembrane region" description="Helical" evidence="13">
    <location>
        <begin position="621"/>
        <end position="642"/>
    </location>
</feature>
<dbReference type="Pfam" id="PF00520">
    <property type="entry name" value="Ion_trans"/>
    <property type="match status" value="1"/>
</dbReference>
<feature type="repeat" description="ANK" evidence="12">
    <location>
        <begin position="209"/>
        <end position="241"/>
    </location>
</feature>
<evidence type="ECO:0000256" key="2">
    <source>
        <dbReference type="ARBA" id="ARBA00022448"/>
    </source>
</evidence>
<dbReference type="PRINTS" id="PR01415">
    <property type="entry name" value="ANKYRIN"/>
</dbReference>
<feature type="repeat" description="ANK" evidence="12">
    <location>
        <begin position="144"/>
        <end position="176"/>
    </location>
</feature>
<evidence type="ECO:0000313" key="15">
    <source>
        <dbReference type="EMBL" id="KAF7269779.1"/>
    </source>
</evidence>
<dbReference type="InterPro" id="IPR005821">
    <property type="entry name" value="Ion_trans_dom"/>
</dbReference>
<keyword evidence="2" id="KW-0813">Transport</keyword>
<evidence type="ECO:0000256" key="7">
    <source>
        <dbReference type="ARBA" id="ARBA00023043"/>
    </source>
</evidence>
<evidence type="ECO:0000256" key="11">
    <source>
        <dbReference type="ARBA" id="ARBA00023303"/>
    </source>
</evidence>
<keyword evidence="8" id="KW-0406">Ion transport</keyword>
<feature type="repeat" description="ANK" evidence="12">
    <location>
        <begin position="243"/>
        <end position="275"/>
    </location>
</feature>
<keyword evidence="11" id="KW-0407">Ion channel</keyword>
<dbReference type="Pfam" id="PF00023">
    <property type="entry name" value="Ank"/>
    <property type="match status" value="1"/>
</dbReference>
<evidence type="ECO:0000256" key="13">
    <source>
        <dbReference type="SAM" id="Phobius"/>
    </source>
</evidence>
<protein>
    <recommendedName>
        <fullName evidence="14">Ion transport domain-containing protein</fullName>
    </recommendedName>
</protein>
<name>A0A834HYL1_RHYFE</name>
<evidence type="ECO:0000259" key="14">
    <source>
        <dbReference type="Pfam" id="PF00520"/>
    </source>
</evidence>
<dbReference type="SMART" id="SM00248">
    <property type="entry name" value="ANK"/>
    <property type="match status" value="9"/>
</dbReference>
<feature type="transmembrane region" description="Helical" evidence="13">
    <location>
        <begin position="512"/>
        <end position="529"/>
    </location>
</feature>
<feature type="repeat" description="ANK" evidence="12">
    <location>
        <begin position="344"/>
        <end position="376"/>
    </location>
</feature>
<dbReference type="InterPro" id="IPR036770">
    <property type="entry name" value="Ankyrin_rpt-contain_sf"/>
</dbReference>
<gene>
    <name evidence="15" type="ORF">GWI33_017200</name>
</gene>
<dbReference type="GO" id="GO:0034703">
    <property type="term" value="C:cation channel complex"/>
    <property type="evidence" value="ECO:0007669"/>
    <property type="project" value="UniProtKB-ARBA"/>
</dbReference>
<organism evidence="15 16">
    <name type="scientific">Rhynchophorus ferrugineus</name>
    <name type="common">Red palm weevil</name>
    <name type="synonym">Curculio ferrugineus</name>
    <dbReference type="NCBI Taxonomy" id="354439"/>
    <lineage>
        <taxon>Eukaryota</taxon>
        <taxon>Metazoa</taxon>
        <taxon>Ecdysozoa</taxon>
        <taxon>Arthropoda</taxon>
        <taxon>Hexapoda</taxon>
        <taxon>Insecta</taxon>
        <taxon>Pterygota</taxon>
        <taxon>Neoptera</taxon>
        <taxon>Endopterygota</taxon>
        <taxon>Coleoptera</taxon>
        <taxon>Polyphaga</taxon>
        <taxon>Cucujiformia</taxon>
        <taxon>Curculionidae</taxon>
        <taxon>Dryophthorinae</taxon>
        <taxon>Rhynchophorus</taxon>
    </lineage>
</organism>
<keyword evidence="5" id="KW-0677">Repeat</keyword>
<dbReference type="InterPro" id="IPR002110">
    <property type="entry name" value="Ankyrin_rpt"/>
</dbReference>
<evidence type="ECO:0000256" key="3">
    <source>
        <dbReference type="ARBA" id="ARBA00022606"/>
    </source>
</evidence>
<dbReference type="Proteomes" id="UP000625711">
    <property type="component" value="Unassembled WGS sequence"/>
</dbReference>
<evidence type="ECO:0000256" key="10">
    <source>
        <dbReference type="ARBA" id="ARBA00023180"/>
    </source>
</evidence>
<keyword evidence="6 13" id="KW-1133">Transmembrane helix</keyword>
<evidence type="ECO:0000256" key="1">
    <source>
        <dbReference type="ARBA" id="ARBA00004141"/>
    </source>
</evidence>
<dbReference type="SUPFAM" id="SSF48403">
    <property type="entry name" value="Ankyrin repeat"/>
    <property type="match status" value="1"/>
</dbReference>
<feature type="transmembrane region" description="Helical" evidence="13">
    <location>
        <begin position="577"/>
        <end position="600"/>
    </location>
</feature>
<dbReference type="OrthoDB" id="7464126at2759"/>
<keyword evidence="4 13" id="KW-0812">Transmembrane</keyword>
<dbReference type="AlphaFoldDB" id="A0A834HYL1"/>
<evidence type="ECO:0000256" key="4">
    <source>
        <dbReference type="ARBA" id="ARBA00022692"/>
    </source>
</evidence>
<evidence type="ECO:0000256" key="5">
    <source>
        <dbReference type="ARBA" id="ARBA00022737"/>
    </source>
</evidence>
<evidence type="ECO:0000256" key="12">
    <source>
        <dbReference type="PROSITE-ProRule" id="PRU00023"/>
    </source>
</evidence>
<dbReference type="PROSITE" id="PS50297">
    <property type="entry name" value="ANK_REP_REGION"/>
    <property type="match status" value="7"/>
</dbReference>
<feature type="repeat" description="ANK" evidence="12">
    <location>
        <begin position="176"/>
        <end position="208"/>
    </location>
</feature>
<reference evidence="15" key="1">
    <citation type="submission" date="2020-08" db="EMBL/GenBank/DDBJ databases">
        <title>Genome sequencing and assembly of the red palm weevil Rhynchophorus ferrugineus.</title>
        <authorList>
            <person name="Dias G.B."/>
            <person name="Bergman C.M."/>
            <person name="Manee M."/>
        </authorList>
    </citation>
    <scope>NUCLEOTIDE SEQUENCE</scope>
    <source>
        <strain evidence="15">AA-2017</strain>
        <tissue evidence="15">Whole larva</tissue>
    </source>
</reference>
<dbReference type="GO" id="GO:0005216">
    <property type="term" value="F:monoatomic ion channel activity"/>
    <property type="evidence" value="ECO:0007669"/>
    <property type="project" value="InterPro"/>
</dbReference>
<keyword evidence="16" id="KW-1185">Reference proteome</keyword>
<dbReference type="EMBL" id="JAACXV010014186">
    <property type="protein sequence ID" value="KAF7269779.1"/>
    <property type="molecule type" value="Genomic_DNA"/>
</dbReference>
<feature type="transmembrane region" description="Helical" evidence="13">
    <location>
        <begin position="684"/>
        <end position="706"/>
    </location>
</feature>
<feature type="domain" description="Ion transport" evidence="14">
    <location>
        <begin position="467"/>
        <end position="715"/>
    </location>
</feature>
<feature type="repeat" description="ANK" evidence="12">
    <location>
        <begin position="110"/>
        <end position="142"/>
    </location>
</feature>
<evidence type="ECO:0000256" key="6">
    <source>
        <dbReference type="ARBA" id="ARBA00022989"/>
    </source>
</evidence>
<sequence length="762" mass="86266">MDNKADLTTIDIDETSSDISSEGSLDHVENERKTVITPLQDLWNTEDILKDFQTYPNSEGLNELVMDNDTEAIMTKNKDVAFLIAAWTGRLKTMQLLYRDGVSVNVKDRVNRTALHFASYANQTSCVQFLLQNGASIGERAGEEALTPLHCAASMGNLDCLKLLIKFGANVNAGIEKRSPLHYAVQSMSVECVKELLDHKAIPNTPQVYSETPLHVAASIGNTDAVELLLNYGAAVNVQSGPDRLTPLHLAAEQGYMDCIKLLIEGRGMVNAANRKLQTPLHLAALNQCAETVELLLKNSGNPNFPDVDGRTPLHCSIVNVQKSLDLIRLLLSAGADPNRADIFGYTPLHLAALHEFPRCVMMLLEYGGDVTARTKGGISVLNFITKKTPEVIPKYILKFDNSIRLNEHDLGDVDCQLKLDFRILVPSMGNQETALLVNFIEVGYKDILEHPLCKTFLLLKWRIIRKFFLFTLLYHTIFVLLFSFYVVGVYLKYCPSFRRGQTATACMASEKIVHIGYCVLVFNFLIVLKELFQIFHNWKAYFKEWENWLQWVIIITVFLCVQPMDLSDIRKNVYNWQHHAAAISIFLTWLELMMIVGRFPAFGIYVQMFTTVALNFSKFMCAYFSLFVAFSLAFGVIFPNYPSFTDLKWVFIKVIIMMSGELEYEDVFFDDKYPIKYPYTAHFAYLGFVLLVTVILANLMVGLAVNDIQGLQKSAVLHRLVRQATLMAHLESLKENGLWILDLTILEKTKFQKVILRTFIS</sequence>
<keyword evidence="10" id="KW-0325">Glycoprotein</keyword>
<dbReference type="PROSITE" id="PS50088">
    <property type="entry name" value="ANK_REPEAT"/>
    <property type="match status" value="8"/>
</dbReference>
<comment type="caution">
    <text evidence="15">The sequence shown here is derived from an EMBL/GenBank/DDBJ whole genome shotgun (WGS) entry which is preliminary data.</text>
</comment>
<dbReference type="PANTHER" id="PTHR47143">
    <property type="entry name" value="TRANSIENT RECEPTOR POTENTIAL CATION CHANNEL PROTEIN PAINLESS"/>
    <property type="match status" value="1"/>
</dbReference>
<proteinExistence type="predicted"/>
<evidence type="ECO:0000313" key="16">
    <source>
        <dbReference type="Proteomes" id="UP000625711"/>
    </source>
</evidence>
<keyword evidence="7 12" id="KW-0040">ANK repeat</keyword>
<evidence type="ECO:0000256" key="9">
    <source>
        <dbReference type="ARBA" id="ARBA00023136"/>
    </source>
</evidence>
<dbReference type="Pfam" id="PF12796">
    <property type="entry name" value="Ank_2"/>
    <property type="match status" value="4"/>
</dbReference>
<dbReference type="Gene3D" id="1.25.40.20">
    <property type="entry name" value="Ankyrin repeat-containing domain"/>
    <property type="match status" value="3"/>
</dbReference>
<keyword evidence="9 13" id="KW-0472">Membrane</keyword>
<keyword evidence="3" id="KW-0716">Sensory transduction</keyword>
<feature type="transmembrane region" description="Helical" evidence="13">
    <location>
        <begin position="468"/>
        <end position="492"/>
    </location>
</feature>
<dbReference type="PANTHER" id="PTHR47143:SF1">
    <property type="entry name" value="ION_TRANS DOMAIN-CONTAINING PROTEIN"/>
    <property type="match status" value="1"/>
</dbReference>
<dbReference type="InterPro" id="IPR052076">
    <property type="entry name" value="TRP_cation_channel"/>
</dbReference>